<dbReference type="PANTHER" id="PTHR34235:SF3">
    <property type="entry name" value="SLR1203 PROTEIN"/>
    <property type="match status" value="1"/>
</dbReference>
<protein>
    <submittedName>
        <fullName evidence="1">DUF29 domain-containing protein</fullName>
    </submittedName>
</protein>
<dbReference type="PANTHER" id="PTHR34235">
    <property type="entry name" value="SLR1203 PROTEIN-RELATED"/>
    <property type="match status" value="1"/>
</dbReference>
<dbReference type="Proteomes" id="UP001065613">
    <property type="component" value="Chromosome"/>
</dbReference>
<accession>A0A977KXM1</accession>
<gene>
    <name evidence="1" type="ORF">KA717_02285</name>
</gene>
<sequence>MVTSSTTRYDQDFALWVAENIALLKAKNYDAVDWDHLIEEVEGLTRSDKRELENRLITLFEQALKRRYLALPDCYRGWEGTLTRTQQRLEQILRDSPSLRNYLLEIMEKCYQNALKNMRKEYDVMFPDCLPFPEELDQLLSADFWQ</sequence>
<proteinExistence type="predicted"/>
<dbReference type="KEGG" id="wna:KA717_02285"/>
<evidence type="ECO:0000313" key="1">
    <source>
        <dbReference type="EMBL" id="UXE61788.1"/>
    </source>
</evidence>
<dbReference type="Gene3D" id="1.20.1220.20">
    <property type="entry name" value="Uncharcterised protein PF01724"/>
    <property type="match status" value="1"/>
</dbReference>
<dbReference type="AlphaFoldDB" id="A0A977KXM1"/>
<dbReference type="InterPro" id="IPR002636">
    <property type="entry name" value="DUF29"/>
</dbReference>
<name>A0A977KXM1_9CYAN</name>
<organism evidence="1">
    <name type="scientific">Woronichinia naegeliana WA131</name>
    <dbReference type="NCBI Taxonomy" id="2824559"/>
    <lineage>
        <taxon>Bacteria</taxon>
        <taxon>Bacillati</taxon>
        <taxon>Cyanobacteriota</taxon>
        <taxon>Cyanophyceae</taxon>
        <taxon>Synechococcales</taxon>
        <taxon>Coelosphaeriaceae</taxon>
        <taxon>Woronichinia</taxon>
    </lineage>
</organism>
<dbReference type="EMBL" id="CP073041">
    <property type="protein sequence ID" value="UXE61788.1"/>
    <property type="molecule type" value="Genomic_DNA"/>
</dbReference>
<dbReference type="Pfam" id="PF01724">
    <property type="entry name" value="DUF29"/>
    <property type="match status" value="1"/>
</dbReference>
<reference evidence="1" key="1">
    <citation type="submission" date="2021-04" db="EMBL/GenBank/DDBJ databases">
        <title>Genome sequence of Woronichinia naegeliana from Washington state freshwater lake bloom.</title>
        <authorList>
            <person name="Dreher T.W."/>
        </authorList>
    </citation>
    <scope>NUCLEOTIDE SEQUENCE</scope>
    <source>
        <strain evidence="1">WA131</strain>
    </source>
</reference>